<comment type="caution">
    <text evidence="2">The sequence shown here is derived from an EMBL/GenBank/DDBJ whole genome shotgun (WGS) entry which is preliminary data.</text>
</comment>
<proteinExistence type="predicted"/>
<keyword evidence="1" id="KW-0472">Membrane</keyword>
<protein>
    <recommendedName>
        <fullName evidence="6">DUF4149 domain-containing protein</fullName>
    </recommendedName>
</protein>
<dbReference type="Proteomes" id="UP001259340">
    <property type="component" value="Unassembled WGS sequence"/>
</dbReference>
<reference evidence="2" key="2">
    <citation type="submission" date="2022-11" db="EMBL/GenBank/DDBJ databases">
        <title>Prophages regulate Shewanella fidelis motility and biofilm formation: implications for gut colonization dynamics in Ciona robusta.</title>
        <authorList>
            <person name="Natarajan O."/>
            <person name="Gibboney S.L."/>
            <person name="Young M.N."/>
            <person name="Lim S.J."/>
            <person name="Pluta N."/>
            <person name="Atkinson C.G.F."/>
            <person name="Leigh B.A."/>
            <person name="Liberti A."/>
            <person name="Kees E."/>
            <person name="Breitbart M."/>
            <person name="Gralnick J."/>
            <person name="Dishaw L.J."/>
        </authorList>
    </citation>
    <scope>NUCLEOTIDE SEQUENCE</scope>
    <source>
        <strain evidence="2">3313</strain>
    </source>
</reference>
<evidence type="ECO:0000313" key="3">
    <source>
        <dbReference type="EMBL" id="MDW4823769.1"/>
    </source>
</evidence>
<keyword evidence="1" id="KW-1133">Transmembrane helix</keyword>
<dbReference type="EMBL" id="JAPMLD010000002">
    <property type="protein sequence ID" value="MDW4823769.1"/>
    <property type="molecule type" value="Genomic_DNA"/>
</dbReference>
<reference evidence="3 5" key="1">
    <citation type="journal article" date="2022" name="bioRxiv">
        <title>Prophages regulate Shewanella fidelis 3313 motility and biofilm formation: implications for gut colonization dynamics in Ciona robusta.</title>
        <authorList>
            <person name="Natarajan O."/>
            <person name="Gibboney S.L."/>
            <person name="Young M.N."/>
            <person name="Lim S.J."/>
            <person name="Pluta N."/>
            <person name="Atkinson C.G."/>
            <person name="Leigh B.A."/>
            <person name="Liberti A."/>
            <person name="Kees E.D."/>
            <person name="Breitbart M."/>
            <person name="Gralnick J.A."/>
            <person name="Dishaw L.J."/>
        </authorList>
    </citation>
    <scope>NUCLEOTIDE SEQUENCE [LARGE SCALE GENOMIC DNA]</scope>
    <source>
        <strain evidence="3 5">JG4066</strain>
    </source>
</reference>
<evidence type="ECO:0008006" key="6">
    <source>
        <dbReference type="Google" id="ProtNLM"/>
    </source>
</evidence>
<dbReference type="RefSeq" id="WP_310654642.1">
    <property type="nucleotide sequence ID" value="NZ_JAPMLA010000001.1"/>
</dbReference>
<feature type="transmembrane region" description="Helical" evidence="1">
    <location>
        <begin position="81"/>
        <end position="103"/>
    </location>
</feature>
<evidence type="ECO:0000256" key="1">
    <source>
        <dbReference type="SAM" id="Phobius"/>
    </source>
</evidence>
<sequence>MKITSTILIMACAALIIYPLWGLLSPEPYLHELLEEFPSVNKTSVNQIKLAALIQLVENVILASVFINLARYIQTPTKPALLKFAACTLMIYPLFAMISHFFMAMALSQHLKQPLLHIELSANSLFYMVMGVALLGINKAQSATFNNQND</sequence>
<dbReference type="AlphaFoldDB" id="A0AAW8NM19"/>
<gene>
    <name evidence="2" type="ORF">OS133_08935</name>
    <name evidence="3" type="ORF">OS134_06775</name>
</gene>
<keyword evidence="5" id="KW-1185">Reference proteome</keyword>
<evidence type="ECO:0000313" key="2">
    <source>
        <dbReference type="EMBL" id="MDR8523795.1"/>
    </source>
</evidence>
<evidence type="ECO:0000313" key="5">
    <source>
        <dbReference type="Proteomes" id="UP001271263"/>
    </source>
</evidence>
<evidence type="ECO:0000313" key="4">
    <source>
        <dbReference type="Proteomes" id="UP001259340"/>
    </source>
</evidence>
<dbReference type="Proteomes" id="UP001271263">
    <property type="component" value="Unassembled WGS sequence"/>
</dbReference>
<organism evidence="2 4">
    <name type="scientific">Shewanella fidelis</name>
    <dbReference type="NCBI Taxonomy" id="173509"/>
    <lineage>
        <taxon>Bacteria</taxon>
        <taxon>Pseudomonadati</taxon>
        <taxon>Pseudomonadota</taxon>
        <taxon>Gammaproteobacteria</taxon>
        <taxon>Alteromonadales</taxon>
        <taxon>Shewanellaceae</taxon>
        <taxon>Shewanella</taxon>
    </lineage>
</organism>
<name>A0AAW8NM19_9GAMM</name>
<dbReference type="EMBL" id="JAPMLE010000001">
    <property type="protein sequence ID" value="MDR8523795.1"/>
    <property type="molecule type" value="Genomic_DNA"/>
</dbReference>
<keyword evidence="1" id="KW-0812">Transmembrane</keyword>
<feature type="transmembrane region" description="Helical" evidence="1">
    <location>
        <begin position="115"/>
        <end position="137"/>
    </location>
</feature>
<accession>A0AAW8NM19</accession>
<feature type="transmembrane region" description="Helical" evidence="1">
    <location>
        <begin position="50"/>
        <end position="69"/>
    </location>
</feature>